<feature type="active site" description="Nucleophile" evidence="6">
    <location>
        <position position="430"/>
    </location>
</feature>
<dbReference type="PANTHER" id="PTHR11061">
    <property type="entry name" value="RNA M5U METHYLTRANSFERASE"/>
    <property type="match status" value="1"/>
</dbReference>
<dbReference type="InterPro" id="IPR030390">
    <property type="entry name" value="MeTrfase_TrmA_AS"/>
</dbReference>
<feature type="domain" description="TRAM" evidence="8">
    <location>
        <begin position="9"/>
        <end position="67"/>
    </location>
</feature>
<keyword evidence="1" id="KW-0004">4Fe-4S</keyword>
<dbReference type="GO" id="GO:0051539">
    <property type="term" value="F:4 iron, 4 sulfur cluster binding"/>
    <property type="evidence" value="ECO:0007669"/>
    <property type="project" value="UniProtKB-KW"/>
</dbReference>
<dbReference type="RefSeq" id="WP_200756757.1">
    <property type="nucleotide sequence ID" value="NZ_AP023366.1"/>
</dbReference>
<keyword evidence="1" id="KW-0408">Iron</keyword>
<dbReference type="SUPFAM" id="SSF50249">
    <property type="entry name" value="Nucleic acid-binding proteins"/>
    <property type="match status" value="1"/>
</dbReference>
<dbReference type="Pfam" id="PF01938">
    <property type="entry name" value="TRAM"/>
    <property type="match status" value="1"/>
</dbReference>
<sequence>MAKATTNVPVEKNQYIELDITGQGHEGEGIGRYEGFAVFVPGAIRGERVKAKIVKVQKSFAYGRLLEVLEASHHRTEPLCPVYHRCGGCHLQHMSYEGQLEHKQQMVADALQRIGKFAVRLESAPGGEEGDAIPVYPTLGMQDPWRYRNKSQVPVGWVDGRIVAGFYAPRTHEIIDMEGCPIQHPYSDEIVSRVKRILGDLRISPYDEATRKGLVRHIVARVGFHTDETMVVLVTNGRKIPHIDELVSRLRDEIPHLVSIIQNVNAAVTNVIFGPDTITLWGKDTIEDRIGDIRFSISARSFFQVNPIQTGVLYQKALEYAGLTGDETVIDAYCGIGTISLFLAQKAKRVVGVEVVADAIEDAKKNAALNGIENVEFLVGQAEKVIPELYAKRGLRADVVVVDPPRKGCDEALLQTIVDMQPKRVVYVSCNPSTLARDLRYLEDRGYQTQQVQPVDMFPHTFHVECVVSMSLKL</sequence>
<evidence type="ECO:0000256" key="4">
    <source>
        <dbReference type="ARBA" id="ARBA00022691"/>
    </source>
</evidence>
<feature type="binding site" evidence="6">
    <location>
        <position position="304"/>
    </location>
    <ligand>
        <name>S-adenosyl-L-methionine</name>
        <dbReference type="ChEBI" id="CHEBI:59789"/>
    </ligand>
</feature>
<keyword evidence="10" id="KW-1185">Reference proteome</keyword>
<dbReference type="InterPro" id="IPR010280">
    <property type="entry name" value="U5_MeTrfase_fam"/>
</dbReference>
<evidence type="ECO:0000256" key="3">
    <source>
        <dbReference type="ARBA" id="ARBA00022679"/>
    </source>
</evidence>
<dbReference type="InterPro" id="IPR029063">
    <property type="entry name" value="SAM-dependent_MTases_sf"/>
</dbReference>
<dbReference type="GO" id="GO:0070041">
    <property type="term" value="F:rRNA (uridine-C5-)-methyltransferase activity"/>
    <property type="evidence" value="ECO:0007669"/>
    <property type="project" value="TreeGrafter"/>
</dbReference>
<dbReference type="PROSITE" id="PS01230">
    <property type="entry name" value="TRMA_1"/>
    <property type="match status" value="1"/>
</dbReference>
<dbReference type="PANTHER" id="PTHR11061:SF30">
    <property type="entry name" value="TRNA (URACIL(54)-C(5))-METHYLTRANSFERASE"/>
    <property type="match status" value="1"/>
</dbReference>
<dbReference type="FunFam" id="3.40.50.150:FF:000009">
    <property type="entry name" value="23S rRNA (Uracil(1939)-C(5))-methyltransferase RlmD"/>
    <property type="match status" value="1"/>
</dbReference>
<dbReference type="InterPro" id="IPR002792">
    <property type="entry name" value="TRAM_dom"/>
</dbReference>
<gene>
    <name evidence="9" type="primary">rlmCD</name>
    <name evidence="9" type="ORF">skT53_20840</name>
</gene>
<feature type="binding site" evidence="6">
    <location>
        <position position="333"/>
    </location>
    <ligand>
        <name>S-adenosyl-L-methionine</name>
        <dbReference type="ChEBI" id="CHEBI:59789"/>
    </ligand>
</feature>
<dbReference type="Pfam" id="PF05958">
    <property type="entry name" value="tRNA_U5-meth_tr"/>
    <property type="match status" value="1"/>
</dbReference>
<evidence type="ECO:0000313" key="9">
    <source>
        <dbReference type="EMBL" id="BCJ87099.1"/>
    </source>
</evidence>
<reference evidence="9 10" key="1">
    <citation type="submission" date="2020-08" db="EMBL/GenBank/DDBJ databases">
        <title>Complete Genome Sequence of Effusibacillus dendaii Strain skT53, Isolated from Farmland soil.</title>
        <authorList>
            <person name="Konishi T."/>
            <person name="Kawasaki H."/>
        </authorList>
    </citation>
    <scope>NUCLEOTIDE SEQUENCE [LARGE SCALE GENOMIC DNA]</scope>
    <source>
        <strain evidence="10">skT53</strain>
    </source>
</reference>
<dbReference type="FunFam" id="2.40.50.1070:FF:000003">
    <property type="entry name" value="23S rRNA (Uracil-5-)-methyltransferase RumA"/>
    <property type="match status" value="1"/>
</dbReference>
<dbReference type="Gene3D" id="2.40.50.1070">
    <property type="match status" value="1"/>
</dbReference>
<dbReference type="PROSITE" id="PS01231">
    <property type="entry name" value="TRMA_2"/>
    <property type="match status" value="1"/>
</dbReference>
<keyword evidence="5" id="KW-0411">Iron-sulfur</keyword>
<evidence type="ECO:0000313" key="10">
    <source>
        <dbReference type="Proteomes" id="UP000593802"/>
    </source>
</evidence>
<keyword evidence="2 6" id="KW-0489">Methyltransferase</keyword>
<proteinExistence type="inferred from homology"/>
<dbReference type="Gene3D" id="3.40.50.150">
    <property type="entry name" value="Vaccinia Virus protein VP39"/>
    <property type="match status" value="1"/>
</dbReference>
<dbReference type="SUPFAM" id="SSF53335">
    <property type="entry name" value="S-adenosyl-L-methionine-dependent methyltransferases"/>
    <property type="match status" value="1"/>
</dbReference>
<dbReference type="Proteomes" id="UP000593802">
    <property type="component" value="Chromosome"/>
</dbReference>
<keyword evidence="3 6" id="KW-0808">Transferase</keyword>
<dbReference type="InterPro" id="IPR030391">
    <property type="entry name" value="MeTrfase_TrmA_CS"/>
</dbReference>
<dbReference type="EMBL" id="AP023366">
    <property type="protein sequence ID" value="BCJ87099.1"/>
    <property type="molecule type" value="Genomic_DNA"/>
</dbReference>
<dbReference type="Gene3D" id="2.40.50.140">
    <property type="entry name" value="Nucleic acid-binding proteins"/>
    <property type="match status" value="1"/>
</dbReference>
<dbReference type="PROSITE" id="PS50926">
    <property type="entry name" value="TRAM"/>
    <property type="match status" value="1"/>
</dbReference>
<dbReference type="InterPro" id="IPR012340">
    <property type="entry name" value="NA-bd_OB-fold"/>
</dbReference>
<organism evidence="9 10">
    <name type="scientific">Effusibacillus dendaii</name>
    <dbReference type="NCBI Taxonomy" id="2743772"/>
    <lineage>
        <taxon>Bacteria</taxon>
        <taxon>Bacillati</taxon>
        <taxon>Bacillota</taxon>
        <taxon>Bacilli</taxon>
        <taxon>Bacillales</taxon>
        <taxon>Alicyclobacillaceae</taxon>
        <taxon>Effusibacillus</taxon>
    </lineage>
</organism>
<dbReference type="AlphaFoldDB" id="A0A7I8DDR0"/>
<protein>
    <submittedName>
        <fullName evidence="9">23S rRNA (Uracil-C(5))-methyltransferase RlmCD</fullName>
    </submittedName>
</protein>
<keyword evidence="1" id="KW-0479">Metal-binding</keyword>
<feature type="binding site" evidence="6">
    <location>
        <position position="403"/>
    </location>
    <ligand>
        <name>S-adenosyl-L-methionine</name>
        <dbReference type="ChEBI" id="CHEBI:59789"/>
    </ligand>
</feature>
<dbReference type="FunFam" id="2.40.50.140:FF:000097">
    <property type="entry name" value="23S rRNA (uracil(1939)-C(5))-methyltransferase RlmD"/>
    <property type="match status" value="1"/>
</dbReference>
<evidence type="ECO:0000256" key="1">
    <source>
        <dbReference type="ARBA" id="ARBA00022485"/>
    </source>
</evidence>
<dbReference type="KEGG" id="eff:skT53_20840"/>
<dbReference type="GO" id="GO:0070475">
    <property type="term" value="P:rRNA base methylation"/>
    <property type="evidence" value="ECO:0007669"/>
    <property type="project" value="TreeGrafter"/>
</dbReference>
<evidence type="ECO:0000259" key="8">
    <source>
        <dbReference type="PROSITE" id="PS50926"/>
    </source>
</evidence>
<keyword evidence="4 6" id="KW-0949">S-adenosyl-L-methionine</keyword>
<feature type="binding site" evidence="6">
    <location>
        <position position="354"/>
    </location>
    <ligand>
        <name>S-adenosyl-L-methionine</name>
        <dbReference type="ChEBI" id="CHEBI:59789"/>
    </ligand>
</feature>
<dbReference type="NCBIfam" id="TIGR00479">
    <property type="entry name" value="rumA"/>
    <property type="match status" value="1"/>
</dbReference>
<evidence type="ECO:0000256" key="5">
    <source>
        <dbReference type="ARBA" id="ARBA00023014"/>
    </source>
</evidence>
<evidence type="ECO:0000256" key="7">
    <source>
        <dbReference type="PROSITE-ProRule" id="PRU10015"/>
    </source>
</evidence>
<dbReference type="CDD" id="cd02440">
    <property type="entry name" value="AdoMet_MTases"/>
    <property type="match status" value="1"/>
</dbReference>
<evidence type="ECO:0000256" key="2">
    <source>
        <dbReference type="ARBA" id="ARBA00022603"/>
    </source>
</evidence>
<name>A0A7I8DDR0_9BACL</name>
<comment type="similarity">
    <text evidence="6">Belongs to the class I-like SAM-binding methyltransferase superfamily. RNA M5U methyltransferase family.</text>
</comment>
<evidence type="ECO:0000256" key="6">
    <source>
        <dbReference type="PROSITE-ProRule" id="PRU01024"/>
    </source>
</evidence>
<feature type="active site" evidence="7">
    <location>
        <position position="430"/>
    </location>
</feature>
<dbReference type="PROSITE" id="PS51687">
    <property type="entry name" value="SAM_MT_RNA_M5U"/>
    <property type="match status" value="1"/>
</dbReference>
<accession>A0A7I8DDR0</accession>